<keyword evidence="2" id="KW-1185">Reference proteome</keyword>
<evidence type="ECO:0000313" key="2">
    <source>
        <dbReference type="Proteomes" id="UP000770661"/>
    </source>
</evidence>
<evidence type="ECO:0000313" key="1">
    <source>
        <dbReference type="EMBL" id="KAG0721732.1"/>
    </source>
</evidence>
<reference evidence="1" key="1">
    <citation type="submission" date="2020-07" db="EMBL/GenBank/DDBJ databases">
        <title>The High-quality genome of the commercially important snow crab, Chionoecetes opilio.</title>
        <authorList>
            <person name="Jeong J.-H."/>
            <person name="Ryu S."/>
        </authorList>
    </citation>
    <scope>NUCLEOTIDE SEQUENCE</scope>
    <source>
        <strain evidence="1">MADBK_172401_WGS</strain>
        <tissue evidence="1">Digestive gland</tissue>
    </source>
</reference>
<dbReference type="AlphaFoldDB" id="A0A8J4Y6Y1"/>
<dbReference type="OrthoDB" id="8060926at2759"/>
<dbReference type="Proteomes" id="UP000770661">
    <property type="component" value="Unassembled WGS sequence"/>
</dbReference>
<accession>A0A8J4Y6Y1</accession>
<comment type="caution">
    <text evidence="1">The sequence shown here is derived from an EMBL/GenBank/DDBJ whole genome shotgun (WGS) entry which is preliminary data.</text>
</comment>
<organism evidence="1 2">
    <name type="scientific">Chionoecetes opilio</name>
    <name type="common">Atlantic snow crab</name>
    <name type="synonym">Cancer opilio</name>
    <dbReference type="NCBI Taxonomy" id="41210"/>
    <lineage>
        <taxon>Eukaryota</taxon>
        <taxon>Metazoa</taxon>
        <taxon>Ecdysozoa</taxon>
        <taxon>Arthropoda</taxon>
        <taxon>Crustacea</taxon>
        <taxon>Multicrustacea</taxon>
        <taxon>Malacostraca</taxon>
        <taxon>Eumalacostraca</taxon>
        <taxon>Eucarida</taxon>
        <taxon>Decapoda</taxon>
        <taxon>Pleocyemata</taxon>
        <taxon>Brachyura</taxon>
        <taxon>Eubrachyura</taxon>
        <taxon>Majoidea</taxon>
        <taxon>Majidae</taxon>
        <taxon>Chionoecetes</taxon>
    </lineage>
</organism>
<proteinExistence type="predicted"/>
<gene>
    <name evidence="1" type="ORF">GWK47_045814</name>
</gene>
<dbReference type="EMBL" id="JACEEZ010010584">
    <property type="protein sequence ID" value="KAG0721732.1"/>
    <property type="molecule type" value="Genomic_DNA"/>
</dbReference>
<protein>
    <submittedName>
        <fullName evidence="1">Uncharacterized protein</fullName>
    </submittedName>
</protein>
<sequence length="243" mass="26648">MNSLPANFTLVFSKPLAWDNSTDLKGTLSGAGISHRVKGHCAIPGCRSVPEKGLPEIPKVQEKKHPLTASILPNTILGGGRATRFETAYVAYQRGPGFQSQRTISGFLPNVNHETSPSAFGLGSTSKSQRHCRSRTLKHLPTINPPAKKCPPFNEVLDKSCSCSPYSLTSLCAFYQASMPKRRVLWKQGKFKNIIIGGGLTTICNSFPHREDFSDAGLRDWGWNRCHRRRISVGGEDGRGKKA</sequence>
<name>A0A8J4Y6Y1_CHIOP</name>